<dbReference type="KEGG" id="tic:FH039_05795"/>
<evidence type="ECO:0000313" key="2">
    <source>
        <dbReference type="Proteomes" id="UP000306007"/>
    </source>
</evidence>
<name>A0A4Y5SLZ1_9EURY</name>
<proteinExistence type="predicted"/>
<sequence length="240" mass="27111">MTPPALPVQHGNFAGLAFPFGSMNIRPLLEGISRDGGGLRGVLEEFKKNLGEKEGILFSRLMELTPDEPSEEAYLMAIERIYRLFTEEFEGDIHAIADAAINVEMTPNELEEELRNIILPELVKLKADIDRASELLLKKALDGRLPEEELEEMDAVDRFLFIESNILGIIIETRSLETASELSSYFLLLMLRLLKLLQNRKSLTELLEDIKIVAGKIREVHPTPSAVDDYFLDELLESNT</sequence>
<gene>
    <name evidence="1" type="ORF">FH039_05795</name>
</gene>
<dbReference type="EMBL" id="CP040846">
    <property type="protein sequence ID" value="QDA31209.1"/>
    <property type="molecule type" value="Genomic_DNA"/>
</dbReference>
<accession>A0A4Y5SLZ1</accession>
<dbReference type="AlphaFoldDB" id="A0A4Y5SLZ1"/>
<evidence type="ECO:0000313" key="1">
    <source>
        <dbReference type="EMBL" id="QDA31209.1"/>
    </source>
</evidence>
<keyword evidence="2" id="KW-1185">Reference proteome</keyword>
<protein>
    <submittedName>
        <fullName evidence="1">Uncharacterized protein</fullName>
    </submittedName>
</protein>
<reference evidence="1 2" key="1">
    <citation type="submission" date="2019-06" db="EMBL/GenBank/DDBJ databases">
        <title>Thermococcus indicus sp. nov., a Fe(III)-reducing hyperthermophilic archaeon isolated from the Onnuri vent field of the Central Indian Ocean ridge.</title>
        <authorList>
            <person name="Lim J.K."/>
            <person name="Kim Y.J."/>
            <person name="Kwon K.K."/>
        </authorList>
    </citation>
    <scope>NUCLEOTIDE SEQUENCE [LARGE SCALE GENOMIC DNA]</scope>
    <source>
        <strain evidence="1 2">IOH1</strain>
    </source>
</reference>
<organism evidence="1 2">
    <name type="scientific">Thermococcus indicus</name>
    <dbReference type="NCBI Taxonomy" id="2586643"/>
    <lineage>
        <taxon>Archaea</taxon>
        <taxon>Methanobacteriati</taxon>
        <taxon>Methanobacteriota</taxon>
        <taxon>Thermococci</taxon>
        <taxon>Thermococcales</taxon>
        <taxon>Thermococcaceae</taxon>
        <taxon>Thermococcus</taxon>
    </lineage>
</organism>
<dbReference type="GeneID" id="40474677"/>
<dbReference type="OrthoDB" id="385228at2157"/>
<dbReference type="Proteomes" id="UP000306007">
    <property type="component" value="Chromosome"/>
</dbReference>
<dbReference type="RefSeq" id="WP_139680555.1">
    <property type="nucleotide sequence ID" value="NZ_CP040846.1"/>
</dbReference>